<evidence type="ECO:0000313" key="1">
    <source>
        <dbReference type="EnsemblPlants" id="TuG1812G0100004627.01.T01"/>
    </source>
</evidence>
<proteinExistence type="predicted"/>
<dbReference type="EnsemblPlants" id="TuG1812G0100004627.01.T01">
    <property type="protein sequence ID" value="TuG1812G0100004627.01.T01"/>
    <property type="gene ID" value="TuG1812G0100004627.01"/>
</dbReference>
<reference evidence="1" key="2">
    <citation type="submission" date="2018-03" db="EMBL/GenBank/DDBJ databases">
        <title>The Triticum urartu genome reveals the dynamic nature of wheat genome evolution.</title>
        <authorList>
            <person name="Ling H."/>
            <person name="Ma B."/>
            <person name="Shi X."/>
            <person name="Liu H."/>
            <person name="Dong L."/>
            <person name="Sun H."/>
            <person name="Cao Y."/>
            <person name="Gao Q."/>
            <person name="Zheng S."/>
            <person name="Li Y."/>
            <person name="Yu Y."/>
            <person name="Du H."/>
            <person name="Qi M."/>
            <person name="Li Y."/>
            <person name="Yu H."/>
            <person name="Cui Y."/>
            <person name="Wang N."/>
            <person name="Chen C."/>
            <person name="Wu H."/>
            <person name="Zhao Y."/>
            <person name="Zhang J."/>
            <person name="Li Y."/>
            <person name="Zhou W."/>
            <person name="Zhang B."/>
            <person name="Hu W."/>
            <person name="Eijk M."/>
            <person name="Tang J."/>
            <person name="Witsenboer H."/>
            <person name="Zhao S."/>
            <person name="Li Z."/>
            <person name="Zhang A."/>
            <person name="Wang D."/>
            <person name="Liang C."/>
        </authorList>
    </citation>
    <scope>NUCLEOTIDE SEQUENCE [LARGE SCALE GENOMIC DNA]</scope>
    <source>
        <strain evidence="1">cv. G1812</strain>
    </source>
</reference>
<protein>
    <submittedName>
        <fullName evidence="1">Uncharacterized protein</fullName>
    </submittedName>
</protein>
<keyword evidence="2" id="KW-1185">Reference proteome</keyword>
<name>A0A8R7TB88_TRIUA</name>
<dbReference type="Gramene" id="TuG1812G0100004627.01.T01">
    <property type="protein sequence ID" value="TuG1812G0100004627.01.T01"/>
    <property type="gene ID" value="TuG1812G0100004627.01"/>
</dbReference>
<dbReference type="Proteomes" id="UP000015106">
    <property type="component" value="Chromosome 1"/>
</dbReference>
<organism evidence="1 2">
    <name type="scientific">Triticum urartu</name>
    <name type="common">Red wild einkorn</name>
    <name type="synonym">Crithodium urartu</name>
    <dbReference type="NCBI Taxonomy" id="4572"/>
    <lineage>
        <taxon>Eukaryota</taxon>
        <taxon>Viridiplantae</taxon>
        <taxon>Streptophyta</taxon>
        <taxon>Embryophyta</taxon>
        <taxon>Tracheophyta</taxon>
        <taxon>Spermatophyta</taxon>
        <taxon>Magnoliopsida</taxon>
        <taxon>Liliopsida</taxon>
        <taxon>Poales</taxon>
        <taxon>Poaceae</taxon>
        <taxon>BOP clade</taxon>
        <taxon>Pooideae</taxon>
        <taxon>Triticodae</taxon>
        <taxon>Triticeae</taxon>
        <taxon>Triticinae</taxon>
        <taxon>Triticum</taxon>
    </lineage>
</organism>
<reference evidence="1" key="3">
    <citation type="submission" date="2022-06" db="UniProtKB">
        <authorList>
            <consortium name="EnsemblPlants"/>
        </authorList>
    </citation>
    <scope>IDENTIFICATION</scope>
</reference>
<reference evidence="2" key="1">
    <citation type="journal article" date="2013" name="Nature">
        <title>Draft genome of the wheat A-genome progenitor Triticum urartu.</title>
        <authorList>
            <person name="Ling H.Q."/>
            <person name="Zhao S."/>
            <person name="Liu D."/>
            <person name="Wang J."/>
            <person name="Sun H."/>
            <person name="Zhang C."/>
            <person name="Fan H."/>
            <person name="Li D."/>
            <person name="Dong L."/>
            <person name="Tao Y."/>
            <person name="Gao C."/>
            <person name="Wu H."/>
            <person name="Li Y."/>
            <person name="Cui Y."/>
            <person name="Guo X."/>
            <person name="Zheng S."/>
            <person name="Wang B."/>
            <person name="Yu K."/>
            <person name="Liang Q."/>
            <person name="Yang W."/>
            <person name="Lou X."/>
            <person name="Chen J."/>
            <person name="Feng M."/>
            <person name="Jian J."/>
            <person name="Zhang X."/>
            <person name="Luo G."/>
            <person name="Jiang Y."/>
            <person name="Liu J."/>
            <person name="Wang Z."/>
            <person name="Sha Y."/>
            <person name="Zhang B."/>
            <person name="Wu H."/>
            <person name="Tang D."/>
            <person name="Shen Q."/>
            <person name="Xue P."/>
            <person name="Zou S."/>
            <person name="Wang X."/>
            <person name="Liu X."/>
            <person name="Wang F."/>
            <person name="Yang Y."/>
            <person name="An X."/>
            <person name="Dong Z."/>
            <person name="Zhang K."/>
            <person name="Zhang X."/>
            <person name="Luo M.C."/>
            <person name="Dvorak J."/>
            <person name="Tong Y."/>
            <person name="Wang J."/>
            <person name="Yang H."/>
            <person name="Li Z."/>
            <person name="Wang D."/>
            <person name="Zhang A."/>
            <person name="Wang J."/>
        </authorList>
    </citation>
    <scope>NUCLEOTIDE SEQUENCE</scope>
    <source>
        <strain evidence="2">cv. G1812</strain>
    </source>
</reference>
<sequence length="228" mass="24963">MVAVPHRSCSSTSLPAIVRPTPDINRKFHLDVSGKLLPEIGFTTDHAYRISICDDNADSASNIVKDFLKALQSNRPEDLEAYLRHQVSIVEVKKVVSGAAVEITLQGIERTAEIRFEIEALKQMVMDEATSTRAGVESLKTMVADTKKELQELKTSTSAQVGWLKAAVAGTQKEVQELQMDMSDKDFTTVVFRNTVANVACAFLVFVSGKVMFTVTEAAVDFVNHGGI</sequence>
<dbReference type="AlphaFoldDB" id="A0A8R7TB88"/>
<accession>A0A8R7TB88</accession>
<evidence type="ECO:0000313" key="2">
    <source>
        <dbReference type="Proteomes" id="UP000015106"/>
    </source>
</evidence>